<dbReference type="PANTHER" id="PTHR33107">
    <property type="entry name" value="KUNITZ TRYPSIN INHIBITOR 2"/>
    <property type="match status" value="1"/>
</dbReference>
<evidence type="ECO:0000313" key="2">
    <source>
        <dbReference type="EMBL" id="KAK9085197.1"/>
    </source>
</evidence>
<gene>
    <name evidence="2" type="ORF">Sjap_025608</name>
</gene>
<dbReference type="PANTHER" id="PTHR33107:SF28">
    <property type="entry name" value="CYSTEINE PROTEASE INHIBITOR 8-LIKE"/>
    <property type="match status" value="1"/>
</dbReference>
<sequence>MLQINKNVSLLAPTSILLFFSMAFTTINARIGVLPLPQPVVVDIDGDPVQVGVEYHLVSYIWGAGGGGLALGPNRNRTKICPLSVVQLPLDTLYGLPIRFFPVNHAPVGSRAVRTSTDYLLQFNSTGSDSSICGKEPIWKLDAFDESVGKYFISTTNVITTDMAYQFKIESVGGIPIGNYKLSYCPNVCSTCERVLCKDIGVDWDPTDVVRRLALTDDYPFVLVFLKASSVEQINAL</sequence>
<dbReference type="PROSITE" id="PS00283">
    <property type="entry name" value="SOYBEAN_KUNITZ"/>
    <property type="match status" value="1"/>
</dbReference>
<dbReference type="EMBL" id="JBBNAE010000011">
    <property type="protein sequence ID" value="KAK9085197.1"/>
    <property type="molecule type" value="Genomic_DNA"/>
</dbReference>
<organism evidence="2 3">
    <name type="scientific">Stephania japonica</name>
    <dbReference type="NCBI Taxonomy" id="461633"/>
    <lineage>
        <taxon>Eukaryota</taxon>
        <taxon>Viridiplantae</taxon>
        <taxon>Streptophyta</taxon>
        <taxon>Embryophyta</taxon>
        <taxon>Tracheophyta</taxon>
        <taxon>Spermatophyta</taxon>
        <taxon>Magnoliopsida</taxon>
        <taxon>Ranunculales</taxon>
        <taxon>Menispermaceae</taxon>
        <taxon>Menispermoideae</taxon>
        <taxon>Cissampelideae</taxon>
        <taxon>Stephania</taxon>
    </lineage>
</organism>
<protein>
    <submittedName>
        <fullName evidence="2">Uncharacterized protein</fullName>
    </submittedName>
</protein>
<evidence type="ECO:0000256" key="1">
    <source>
        <dbReference type="ARBA" id="ARBA00005440"/>
    </source>
</evidence>
<dbReference type="InterPro" id="IPR002160">
    <property type="entry name" value="Prot_inh_Kunz-lg"/>
</dbReference>
<evidence type="ECO:0000313" key="3">
    <source>
        <dbReference type="Proteomes" id="UP001417504"/>
    </source>
</evidence>
<comment type="caution">
    <text evidence="2">The sequence shown here is derived from an EMBL/GenBank/DDBJ whole genome shotgun (WGS) entry which is preliminary data.</text>
</comment>
<dbReference type="AlphaFoldDB" id="A0AAP0HHP6"/>
<dbReference type="Pfam" id="PF00197">
    <property type="entry name" value="Kunitz_legume"/>
    <property type="match status" value="1"/>
</dbReference>
<dbReference type="PRINTS" id="PR00291">
    <property type="entry name" value="KUNITZINHBTR"/>
</dbReference>
<dbReference type="Proteomes" id="UP001417504">
    <property type="component" value="Unassembled WGS sequence"/>
</dbReference>
<dbReference type="Gene3D" id="2.80.10.50">
    <property type="match status" value="1"/>
</dbReference>
<reference evidence="2 3" key="1">
    <citation type="submission" date="2024-01" db="EMBL/GenBank/DDBJ databases">
        <title>Genome assemblies of Stephania.</title>
        <authorList>
            <person name="Yang L."/>
        </authorList>
    </citation>
    <scope>NUCLEOTIDE SEQUENCE [LARGE SCALE GENOMIC DNA]</scope>
    <source>
        <strain evidence="2">QJT</strain>
        <tissue evidence="2">Leaf</tissue>
    </source>
</reference>
<dbReference type="GO" id="GO:0004866">
    <property type="term" value="F:endopeptidase inhibitor activity"/>
    <property type="evidence" value="ECO:0007669"/>
    <property type="project" value="InterPro"/>
</dbReference>
<comment type="similarity">
    <text evidence="1">Belongs to the protease inhibitor I3 (leguminous Kunitz-type inhibitor) family.</text>
</comment>
<dbReference type="SMART" id="SM00452">
    <property type="entry name" value="STI"/>
    <property type="match status" value="1"/>
</dbReference>
<dbReference type="InterPro" id="IPR011065">
    <property type="entry name" value="Kunitz_inhibitor_STI-like_sf"/>
</dbReference>
<accession>A0AAP0HHP6</accession>
<name>A0AAP0HHP6_9MAGN</name>
<proteinExistence type="inferred from homology"/>
<keyword evidence="3" id="KW-1185">Reference proteome</keyword>
<dbReference type="SUPFAM" id="SSF50386">
    <property type="entry name" value="STI-like"/>
    <property type="match status" value="1"/>
</dbReference>